<dbReference type="PANTHER" id="PTHR30537">
    <property type="entry name" value="HTH-TYPE TRANSCRIPTIONAL REGULATOR"/>
    <property type="match status" value="1"/>
</dbReference>
<dbReference type="InterPro" id="IPR058163">
    <property type="entry name" value="LysR-type_TF_proteobact-type"/>
</dbReference>
<evidence type="ECO:0000256" key="4">
    <source>
        <dbReference type="ARBA" id="ARBA00023163"/>
    </source>
</evidence>
<dbReference type="InterPro" id="IPR000847">
    <property type="entry name" value="LysR_HTH_N"/>
</dbReference>
<dbReference type="GO" id="GO:0003700">
    <property type="term" value="F:DNA-binding transcription factor activity"/>
    <property type="evidence" value="ECO:0007669"/>
    <property type="project" value="InterPro"/>
</dbReference>
<keyword evidence="4" id="KW-0804">Transcription</keyword>
<dbReference type="InterPro" id="IPR036388">
    <property type="entry name" value="WH-like_DNA-bd_sf"/>
</dbReference>
<evidence type="ECO:0000256" key="1">
    <source>
        <dbReference type="ARBA" id="ARBA00009437"/>
    </source>
</evidence>
<dbReference type="Gene3D" id="1.10.10.10">
    <property type="entry name" value="Winged helix-like DNA-binding domain superfamily/Winged helix DNA-binding domain"/>
    <property type="match status" value="1"/>
</dbReference>
<comment type="caution">
    <text evidence="5">The sequence shown here is derived from an EMBL/GenBank/DDBJ whole genome shotgun (WGS) entry which is preliminary data.</text>
</comment>
<evidence type="ECO:0000313" key="5">
    <source>
        <dbReference type="EMBL" id="KJY77606.1"/>
    </source>
</evidence>
<dbReference type="FunFam" id="1.10.10.10:FF:000001">
    <property type="entry name" value="LysR family transcriptional regulator"/>
    <property type="match status" value="1"/>
</dbReference>
<protein>
    <submittedName>
        <fullName evidence="5">LysR family transcriptional regulator</fullName>
    </submittedName>
</protein>
<dbReference type="GO" id="GO:0006351">
    <property type="term" value="P:DNA-templated transcription"/>
    <property type="evidence" value="ECO:0007669"/>
    <property type="project" value="TreeGrafter"/>
</dbReference>
<dbReference type="RefSeq" id="WP_045984652.1">
    <property type="nucleotide sequence ID" value="NZ_CP063051.1"/>
</dbReference>
<evidence type="ECO:0000256" key="3">
    <source>
        <dbReference type="ARBA" id="ARBA00023125"/>
    </source>
</evidence>
<accession>A0A837GAU0</accession>
<dbReference type="SUPFAM" id="SSF46785">
    <property type="entry name" value="Winged helix' DNA-binding domain"/>
    <property type="match status" value="1"/>
</dbReference>
<dbReference type="EMBL" id="JXXR01000001">
    <property type="protein sequence ID" value="KJY77606.1"/>
    <property type="molecule type" value="Genomic_DNA"/>
</dbReference>
<dbReference type="Pfam" id="PF00126">
    <property type="entry name" value="HTH_1"/>
    <property type="match status" value="1"/>
</dbReference>
<dbReference type="SUPFAM" id="SSF53850">
    <property type="entry name" value="Periplasmic binding protein-like II"/>
    <property type="match status" value="1"/>
</dbReference>
<dbReference type="FunFam" id="3.40.190.290:FF:000001">
    <property type="entry name" value="Transcriptional regulator, LysR family"/>
    <property type="match status" value="1"/>
</dbReference>
<dbReference type="InterPro" id="IPR036390">
    <property type="entry name" value="WH_DNA-bd_sf"/>
</dbReference>
<keyword evidence="3" id="KW-0238">DNA-binding</keyword>
<proteinExistence type="inferred from homology"/>
<dbReference type="Gene3D" id="3.40.190.290">
    <property type="match status" value="1"/>
</dbReference>
<keyword evidence="2" id="KW-0805">Transcription regulation</keyword>
<dbReference type="GO" id="GO:0043565">
    <property type="term" value="F:sequence-specific DNA binding"/>
    <property type="evidence" value="ECO:0007669"/>
    <property type="project" value="TreeGrafter"/>
</dbReference>
<dbReference type="CDD" id="cd08422">
    <property type="entry name" value="PBP2_CrgA_like"/>
    <property type="match status" value="1"/>
</dbReference>
<reference evidence="5" key="1">
    <citation type="journal article" date="2015" name="BMC Genomics">
        <title>Genome mining reveals unlocked bioactive potential of marine Gram-negative bacteria.</title>
        <authorList>
            <person name="Machado H."/>
            <person name="Sonnenschein E.C."/>
            <person name="Melchiorsen J."/>
            <person name="Gram L."/>
        </authorList>
    </citation>
    <scope>NUCLEOTIDE SEQUENCE</scope>
    <source>
        <strain evidence="5">S2052</strain>
    </source>
</reference>
<organism evidence="5">
    <name type="scientific">Vibrio coralliilyticus</name>
    <dbReference type="NCBI Taxonomy" id="190893"/>
    <lineage>
        <taxon>Bacteria</taxon>
        <taxon>Pseudomonadati</taxon>
        <taxon>Pseudomonadota</taxon>
        <taxon>Gammaproteobacteria</taxon>
        <taxon>Vibrionales</taxon>
        <taxon>Vibrionaceae</taxon>
        <taxon>Vibrio</taxon>
    </lineage>
</organism>
<sequence>MDRLTAAKVFVDVAQSGSFTATADRLDMSRPMVTRYVEAMEDWLSVRLLHRTTRKVSLTTAGESCLKQVEQWLEQADKLTATTDTGDELTGTVKVATSMSFGFSQLIPAITAFMKLHPKVSIDIDLQDSVTDMADSQIDLAIRIASNPDPSLIGKPIAVCDSVIVASPSYVEHIQVSKPEDLSRLQCLGYKNFQRHVWHLSKGDEHKAVEVHCQLTANEATVLLHAALNGAGLAVQPRYLADEHLSSGKLVQILPEWRPQQMKVYALYSSRKHLSLTVRALIDFLQSNFEQTKWQTTPKSS</sequence>
<dbReference type="PROSITE" id="PS50931">
    <property type="entry name" value="HTH_LYSR"/>
    <property type="match status" value="1"/>
</dbReference>
<dbReference type="PANTHER" id="PTHR30537:SF35">
    <property type="entry name" value="TRANSCRIPTIONAL REGULATORY PROTEIN"/>
    <property type="match status" value="1"/>
</dbReference>
<dbReference type="InterPro" id="IPR005119">
    <property type="entry name" value="LysR_subst-bd"/>
</dbReference>
<name>A0A837GAU0_9VIBR</name>
<gene>
    <name evidence="5" type="ORF">TW71_00815</name>
</gene>
<dbReference type="AlphaFoldDB" id="A0A837GAU0"/>
<evidence type="ECO:0000256" key="2">
    <source>
        <dbReference type="ARBA" id="ARBA00023015"/>
    </source>
</evidence>
<dbReference type="Pfam" id="PF03466">
    <property type="entry name" value="LysR_substrate"/>
    <property type="match status" value="1"/>
</dbReference>
<comment type="similarity">
    <text evidence="1">Belongs to the LysR transcriptional regulatory family.</text>
</comment>